<dbReference type="AlphaFoldDB" id="A0A2Z4Y758"/>
<dbReference type="PROSITE" id="PS00329">
    <property type="entry name" value="HSP70_2"/>
    <property type="match status" value="1"/>
</dbReference>
<dbReference type="Proteomes" id="UP000262583">
    <property type="component" value="Chromosome"/>
</dbReference>
<organism evidence="6 7">
    <name type="scientific">Sumerlaea chitinivorans</name>
    <dbReference type="NCBI Taxonomy" id="2250252"/>
    <lineage>
        <taxon>Bacteria</taxon>
        <taxon>Candidatus Sumerlaeota</taxon>
        <taxon>Candidatus Sumerlaeia</taxon>
        <taxon>Candidatus Sumerlaeales</taxon>
        <taxon>Candidatus Sumerlaeaceae</taxon>
        <taxon>Candidatus Sumerlaea</taxon>
    </lineage>
</organism>
<sequence>MSRILGIDLGTTNSVVAVYEKNGPMIVPNSLGERLTPSVVGFTKSGEILVGKKAKRGAVMNVGRTVFSIKRHMGTNYRVTIDGKQYTPQEISAMILQKLKSDAEDYFGEEINQAIITVPAYFTDAQRQATKDAGEIAGLKVRRIIDEPTAAALAYGMDKSQDQVILVYDLGGGTFDVSIIEVMSGVFQVLAIQGNTHLGGDDFDKRVQEWLLEEFKKQHGIDLSDDPIAMQRLKEAAEEAKMELSELKETHILVEAITMTEKGPLTLDTVLTRQKLEELTDDLVKATVEPMLKAIEDAHLTPEKIDTVLLVGGQTRMPAVQRIVKETLGKNPHRDISPDEVVALGAAVQSLVLAPLGADIEDTLAARYGKEKPVIIHMTPFSLGVGLQNDQFAVLIERNSTYPTEAKDIFTTTRDFQEAISFPIYEGEEPIASENTFLDLLRIEGITPAPRGVPRIEVTFKLNADRILEARAEDLATGAEKKITIAATGTRLSEAEKQRMIKEARERVSRMLRERIQQSVLDEAQNLLARAEAVVGAHGSHPLAKEVRQSAADLKKLIDKGDKAALEDKMDDLLRLLTELEAAG</sequence>
<dbReference type="PROSITE" id="PS01036">
    <property type="entry name" value="HSP70_3"/>
    <property type="match status" value="1"/>
</dbReference>
<dbReference type="GO" id="GO:0140662">
    <property type="term" value="F:ATP-dependent protein folding chaperone"/>
    <property type="evidence" value="ECO:0007669"/>
    <property type="project" value="InterPro"/>
</dbReference>
<comment type="similarity">
    <text evidence="1 5">Belongs to the heat shock protein 70 family.</text>
</comment>
<evidence type="ECO:0000256" key="1">
    <source>
        <dbReference type="ARBA" id="ARBA00007381"/>
    </source>
</evidence>
<dbReference type="KEGG" id="schv:BRCON_1536"/>
<evidence type="ECO:0000313" key="6">
    <source>
        <dbReference type="EMBL" id="AXA36313.1"/>
    </source>
</evidence>
<dbReference type="Gene3D" id="2.60.34.10">
    <property type="entry name" value="Substrate Binding Domain Of DNAk, Chain A, domain 1"/>
    <property type="match status" value="1"/>
</dbReference>
<dbReference type="FunFam" id="3.30.420.40:FF:000071">
    <property type="entry name" value="Molecular chaperone DnaK"/>
    <property type="match status" value="1"/>
</dbReference>
<accession>A0A2Z4Y758</accession>
<dbReference type="NCBIfam" id="NF001413">
    <property type="entry name" value="PRK00290.1"/>
    <property type="match status" value="1"/>
</dbReference>
<dbReference type="EMBL" id="CP030759">
    <property type="protein sequence ID" value="AXA36313.1"/>
    <property type="molecule type" value="Genomic_DNA"/>
</dbReference>
<dbReference type="SUPFAM" id="SSF53067">
    <property type="entry name" value="Actin-like ATPase domain"/>
    <property type="match status" value="2"/>
</dbReference>
<evidence type="ECO:0000256" key="3">
    <source>
        <dbReference type="ARBA" id="ARBA00022840"/>
    </source>
</evidence>
<dbReference type="Gene3D" id="3.30.30.30">
    <property type="match status" value="1"/>
</dbReference>
<evidence type="ECO:0000256" key="5">
    <source>
        <dbReference type="RuleBase" id="RU003322"/>
    </source>
</evidence>
<reference evidence="6 7" key="1">
    <citation type="submission" date="2018-05" db="EMBL/GenBank/DDBJ databases">
        <title>A metagenomic window into the 2 km-deep terrestrial subsurface aquifer revealed taxonomically and functionally diverse microbial community comprising novel uncultured bacterial lineages.</title>
        <authorList>
            <person name="Kadnikov V.V."/>
            <person name="Mardanov A.V."/>
            <person name="Beletsky A.V."/>
            <person name="Banks D."/>
            <person name="Pimenov N.V."/>
            <person name="Frank Y.A."/>
            <person name="Karnachuk O.V."/>
            <person name="Ravin N.V."/>
        </authorList>
    </citation>
    <scope>NUCLEOTIDE SEQUENCE [LARGE SCALE GENOMIC DNA]</scope>
    <source>
        <strain evidence="6">BY</strain>
    </source>
</reference>
<dbReference type="GO" id="GO:0005524">
    <property type="term" value="F:ATP binding"/>
    <property type="evidence" value="ECO:0007669"/>
    <property type="project" value="UniProtKB-KW"/>
</dbReference>
<evidence type="ECO:0000256" key="4">
    <source>
        <dbReference type="ARBA" id="ARBA00023186"/>
    </source>
</evidence>
<dbReference type="PANTHER" id="PTHR19375">
    <property type="entry name" value="HEAT SHOCK PROTEIN 70KDA"/>
    <property type="match status" value="1"/>
</dbReference>
<dbReference type="Pfam" id="PF00012">
    <property type="entry name" value="HSP70"/>
    <property type="match status" value="1"/>
</dbReference>
<dbReference type="Gene3D" id="3.30.420.40">
    <property type="match status" value="3"/>
</dbReference>
<evidence type="ECO:0000256" key="2">
    <source>
        <dbReference type="ARBA" id="ARBA00022741"/>
    </source>
</evidence>
<dbReference type="InterPro" id="IPR013126">
    <property type="entry name" value="Hsp_70_fam"/>
</dbReference>
<dbReference type="SUPFAM" id="SSF100920">
    <property type="entry name" value="Heat shock protein 70kD (HSP70), peptide-binding domain"/>
    <property type="match status" value="1"/>
</dbReference>
<dbReference type="InterPro" id="IPR029047">
    <property type="entry name" value="HSP70_peptide-bd_sf"/>
</dbReference>
<dbReference type="PRINTS" id="PR00301">
    <property type="entry name" value="HEATSHOCK70"/>
</dbReference>
<dbReference type="Gene3D" id="3.90.640.10">
    <property type="entry name" value="Actin, Chain A, domain 4"/>
    <property type="match status" value="1"/>
</dbReference>
<keyword evidence="4" id="KW-0143">Chaperone</keyword>
<keyword evidence="2 5" id="KW-0547">Nucleotide-binding</keyword>
<protein>
    <submittedName>
        <fullName evidence="6">Chaperone protein DnaK</fullName>
    </submittedName>
</protein>
<dbReference type="FunFam" id="3.90.640.10:FF:000003">
    <property type="entry name" value="Molecular chaperone DnaK"/>
    <property type="match status" value="1"/>
</dbReference>
<gene>
    <name evidence="6" type="ORF">BRCON_1536</name>
</gene>
<dbReference type="InterPro" id="IPR043129">
    <property type="entry name" value="ATPase_NBD"/>
</dbReference>
<proteinExistence type="inferred from homology"/>
<dbReference type="CDD" id="cd10234">
    <property type="entry name" value="ASKHA_NBD_HSP70_DnaK-like"/>
    <property type="match status" value="1"/>
</dbReference>
<keyword evidence="3 5" id="KW-0067">ATP-binding</keyword>
<name>A0A2Z4Y758_SUMC1</name>
<evidence type="ECO:0000313" key="7">
    <source>
        <dbReference type="Proteomes" id="UP000262583"/>
    </source>
</evidence>
<dbReference type="InterPro" id="IPR018181">
    <property type="entry name" value="Heat_shock_70_CS"/>
</dbReference>
<dbReference type="PROSITE" id="PS00297">
    <property type="entry name" value="HSP70_1"/>
    <property type="match status" value="1"/>
</dbReference>